<gene>
    <name evidence="2" type="ORF">N7498_007667</name>
</gene>
<protein>
    <submittedName>
        <fullName evidence="2">Uncharacterized protein</fullName>
    </submittedName>
</protein>
<keyword evidence="3" id="KW-1185">Reference proteome</keyword>
<dbReference type="EMBL" id="JAPQKR010000014">
    <property type="protein sequence ID" value="KAJ5198550.1"/>
    <property type="molecule type" value="Genomic_DNA"/>
</dbReference>
<comment type="caution">
    <text evidence="2">The sequence shown here is derived from an EMBL/GenBank/DDBJ whole genome shotgun (WGS) entry which is preliminary data.</text>
</comment>
<organism evidence="2 3">
    <name type="scientific">Penicillium cinerascens</name>
    <dbReference type="NCBI Taxonomy" id="70096"/>
    <lineage>
        <taxon>Eukaryota</taxon>
        <taxon>Fungi</taxon>
        <taxon>Dikarya</taxon>
        <taxon>Ascomycota</taxon>
        <taxon>Pezizomycotina</taxon>
        <taxon>Eurotiomycetes</taxon>
        <taxon>Eurotiomycetidae</taxon>
        <taxon>Eurotiales</taxon>
        <taxon>Aspergillaceae</taxon>
        <taxon>Penicillium</taxon>
    </lineage>
</organism>
<dbReference type="RefSeq" id="XP_058306978.1">
    <property type="nucleotide sequence ID" value="XM_058454729.1"/>
</dbReference>
<name>A0A9W9MDK6_9EURO</name>
<keyword evidence="1" id="KW-0732">Signal</keyword>
<dbReference type="AlphaFoldDB" id="A0A9W9MDK6"/>
<feature type="signal peptide" evidence="1">
    <location>
        <begin position="1"/>
        <end position="19"/>
    </location>
</feature>
<reference evidence="2" key="1">
    <citation type="submission" date="2022-12" db="EMBL/GenBank/DDBJ databases">
        <authorList>
            <person name="Petersen C."/>
        </authorList>
    </citation>
    <scope>NUCLEOTIDE SEQUENCE</scope>
    <source>
        <strain evidence="2">IBT 15544</strain>
    </source>
</reference>
<proteinExistence type="predicted"/>
<dbReference type="OrthoDB" id="4241002at2759"/>
<evidence type="ECO:0000313" key="3">
    <source>
        <dbReference type="Proteomes" id="UP001150904"/>
    </source>
</evidence>
<accession>A0A9W9MDK6</accession>
<evidence type="ECO:0000256" key="1">
    <source>
        <dbReference type="SAM" id="SignalP"/>
    </source>
</evidence>
<dbReference type="Proteomes" id="UP001150904">
    <property type="component" value="Unassembled WGS sequence"/>
</dbReference>
<sequence length="121" mass="13020">MSSFVRFLVATTLLVNASAFPLHVRDAMEWNFDLFPTARCNGTGNAHTGSGSTGCRANLPTEAAAYRLNSIADGCRIQLFDNTMCDESEMSIVPGPLTTADTCRFPGSGHRYGSYQVTCDA</sequence>
<dbReference type="GeneID" id="83182030"/>
<evidence type="ECO:0000313" key="2">
    <source>
        <dbReference type="EMBL" id="KAJ5198550.1"/>
    </source>
</evidence>
<feature type="chain" id="PRO_5040743747" evidence="1">
    <location>
        <begin position="20"/>
        <end position="121"/>
    </location>
</feature>
<reference evidence="2" key="2">
    <citation type="journal article" date="2023" name="IMA Fungus">
        <title>Comparative genomic study of the Penicillium genus elucidates a diverse pangenome and 15 lateral gene transfer events.</title>
        <authorList>
            <person name="Petersen C."/>
            <person name="Sorensen T."/>
            <person name="Nielsen M.R."/>
            <person name="Sondergaard T.E."/>
            <person name="Sorensen J.L."/>
            <person name="Fitzpatrick D.A."/>
            <person name="Frisvad J.C."/>
            <person name="Nielsen K.L."/>
        </authorList>
    </citation>
    <scope>NUCLEOTIDE SEQUENCE</scope>
    <source>
        <strain evidence="2">IBT 15544</strain>
    </source>
</reference>